<dbReference type="PANTHER" id="PTHR46401">
    <property type="entry name" value="GLYCOSYLTRANSFERASE WBBK-RELATED"/>
    <property type="match status" value="1"/>
</dbReference>
<dbReference type="Pfam" id="PF00534">
    <property type="entry name" value="Glycos_transf_1"/>
    <property type="match status" value="1"/>
</dbReference>
<accession>A0A7J4XVH7</accession>
<dbReference type="Proteomes" id="UP000424805">
    <property type="component" value="Unassembled WGS sequence"/>
</dbReference>
<evidence type="ECO:0000313" key="3">
    <source>
        <dbReference type="EMBL" id="KAA4625165.1"/>
    </source>
</evidence>
<dbReference type="PANTHER" id="PTHR46401:SF2">
    <property type="entry name" value="GLYCOSYLTRANSFERASE WBBK-RELATED"/>
    <property type="match status" value="1"/>
</dbReference>
<protein>
    <submittedName>
        <fullName evidence="3">Glycosyltransferase family 4 protein</fullName>
    </submittedName>
</protein>
<evidence type="ECO:0000256" key="1">
    <source>
        <dbReference type="ARBA" id="ARBA00022679"/>
    </source>
</evidence>
<keyword evidence="1 3" id="KW-0808">Transferase</keyword>
<dbReference type="EMBL" id="VWFP01000016">
    <property type="protein sequence ID" value="KAA4625165.1"/>
    <property type="molecule type" value="Genomic_DNA"/>
</dbReference>
<dbReference type="InterPro" id="IPR001296">
    <property type="entry name" value="Glyco_trans_1"/>
</dbReference>
<name>A0A7J4XVH7_BACOV</name>
<reference evidence="3 4" key="1">
    <citation type="journal article" date="2019" name="Nat. Med.">
        <title>A library of human gut bacterial isolates paired with longitudinal multiomics data enables mechanistic microbiome research.</title>
        <authorList>
            <person name="Poyet M."/>
            <person name="Groussin M."/>
            <person name="Gibbons S.M."/>
            <person name="Avila-Pacheco J."/>
            <person name="Jiang X."/>
            <person name="Kearney S.M."/>
            <person name="Perrotta A.R."/>
            <person name="Berdy B."/>
            <person name="Zhao S."/>
            <person name="Lieberman T.D."/>
            <person name="Swanson P.K."/>
            <person name="Smith M."/>
            <person name="Roesemann S."/>
            <person name="Alexander J.E."/>
            <person name="Rich S.A."/>
            <person name="Livny J."/>
            <person name="Vlamakis H."/>
            <person name="Clish C."/>
            <person name="Bullock K."/>
            <person name="Deik A."/>
            <person name="Scott J."/>
            <person name="Pierce K.A."/>
            <person name="Xavier R.J."/>
            <person name="Alm E.J."/>
        </authorList>
    </citation>
    <scope>NUCLEOTIDE SEQUENCE [LARGE SCALE GENOMIC DNA]</scope>
    <source>
        <strain evidence="3 4">BIOML-A15</strain>
    </source>
</reference>
<sequence>MEKLLFCTANFKTGRGGISSYAFDFIDAFRDVYEIVVVASGDIEESNVKVYFCDCLNFTLSNALKLMDIISKESPNIVINSAFALLSLVTPYIDNNIQVITISHFVNGRYAWYAGLNGKYADFLISLSSYGKEYIEKKFNITDKKKIQVVLNFMPEVVPTYKMKRDRLILKIIYPGGCSYGKSAEVVCKSLKLLLRTNLNFEFYWTGNTKIVGAGKKGIRTNNIEDCLPKDPRVKHIGPVNREISKQLLSDANIFLLPSRGEGFPISLIEAMRCGCIPVISNAKHGSLDAIVNGVNGFIVKQGNAHEIVSLIEYIINNHNNYSSIYENSYLYYKQNLTDSVWKKHLVEIMNGSSNHINRLEQFQKYHYMKDRFYLNFLMKRYWVYDRLTQLYHFVYFRYIKYLL</sequence>
<dbReference type="GO" id="GO:0009103">
    <property type="term" value="P:lipopolysaccharide biosynthetic process"/>
    <property type="evidence" value="ECO:0007669"/>
    <property type="project" value="TreeGrafter"/>
</dbReference>
<evidence type="ECO:0000313" key="4">
    <source>
        <dbReference type="Proteomes" id="UP000424805"/>
    </source>
</evidence>
<dbReference type="AlphaFoldDB" id="A0A7J4XVH7"/>
<dbReference type="Gene3D" id="3.40.50.2000">
    <property type="entry name" value="Glycogen Phosphorylase B"/>
    <property type="match status" value="2"/>
</dbReference>
<organism evidence="3 4">
    <name type="scientific">Bacteroides ovatus</name>
    <dbReference type="NCBI Taxonomy" id="28116"/>
    <lineage>
        <taxon>Bacteria</taxon>
        <taxon>Pseudomonadati</taxon>
        <taxon>Bacteroidota</taxon>
        <taxon>Bacteroidia</taxon>
        <taxon>Bacteroidales</taxon>
        <taxon>Bacteroidaceae</taxon>
        <taxon>Bacteroides</taxon>
    </lineage>
</organism>
<dbReference type="SUPFAM" id="SSF53756">
    <property type="entry name" value="UDP-Glycosyltransferase/glycogen phosphorylase"/>
    <property type="match status" value="1"/>
</dbReference>
<proteinExistence type="predicted"/>
<dbReference type="CDD" id="cd03801">
    <property type="entry name" value="GT4_PimA-like"/>
    <property type="match status" value="1"/>
</dbReference>
<dbReference type="GO" id="GO:0016757">
    <property type="term" value="F:glycosyltransferase activity"/>
    <property type="evidence" value="ECO:0007669"/>
    <property type="project" value="InterPro"/>
</dbReference>
<gene>
    <name evidence="3" type="ORF">F3B90_16310</name>
</gene>
<feature type="domain" description="Glycosyl transferase family 1" evidence="2">
    <location>
        <begin position="173"/>
        <end position="330"/>
    </location>
</feature>
<comment type="caution">
    <text evidence="3">The sequence shown here is derived from an EMBL/GenBank/DDBJ whole genome shotgun (WGS) entry which is preliminary data.</text>
</comment>
<evidence type="ECO:0000259" key="2">
    <source>
        <dbReference type="Pfam" id="PF00534"/>
    </source>
</evidence>